<dbReference type="CDD" id="cd00154">
    <property type="entry name" value="Rab"/>
    <property type="match status" value="1"/>
</dbReference>
<feature type="compositionally biased region" description="Polar residues" evidence="2">
    <location>
        <begin position="193"/>
        <end position="213"/>
    </location>
</feature>
<evidence type="ECO:0000313" key="3">
    <source>
        <dbReference type="EMBL" id="BAJ21309.1"/>
    </source>
</evidence>
<dbReference type="FunFam" id="3.40.50.300:FF:001462">
    <property type="entry name" value="Small GTP-binding protein, putative"/>
    <property type="match status" value="1"/>
</dbReference>
<dbReference type="PROSITE" id="PS51419">
    <property type="entry name" value="RAB"/>
    <property type="match status" value="1"/>
</dbReference>
<dbReference type="Pfam" id="PF00071">
    <property type="entry name" value="Ras"/>
    <property type="match status" value="1"/>
</dbReference>
<dbReference type="InterPro" id="IPR001806">
    <property type="entry name" value="Small_GTPase"/>
</dbReference>
<organism evidence="3">
    <name type="scientific">Tetrahymena thermophila</name>
    <dbReference type="NCBI Taxonomy" id="5911"/>
    <lineage>
        <taxon>Eukaryota</taxon>
        <taxon>Sar</taxon>
        <taxon>Alveolata</taxon>
        <taxon>Ciliophora</taxon>
        <taxon>Intramacronucleata</taxon>
        <taxon>Oligohymenophorea</taxon>
        <taxon>Hymenostomatida</taxon>
        <taxon>Tetrahymenina</taxon>
        <taxon>Tetrahymenidae</taxon>
        <taxon>Tetrahymena</taxon>
    </lineage>
</organism>
<protein>
    <submittedName>
        <fullName evidence="3">Rab-family small GTPase RabX7</fullName>
    </submittedName>
</protein>
<dbReference type="Gene3D" id="3.40.50.300">
    <property type="entry name" value="P-loop containing nucleotide triphosphate hydrolases"/>
    <property type="match status" value="1"/>
</dbReference>
<reference evidence="3" key="1">
    <citation type="journal article" date="2010" name="J. Eukaryot. Microbiol.">
        <title>Marked amplification and diversification of products of ras genes from rat brain, Rab GTPases, in the ciliates Tetrahymena thermophila and Paramecium tetraurelia.</title>
        <authorList>
            <person name="Saito-Nakano Y."/>
            <person name="Nakahara T."/>
            <person name="Nakano K."/>
            <person name="Nozaki T."/>
            <person name="Numata O."/>
        </authorList>
    </citation>
    <scope>NUCLEOTIDE SEQUENCE</scope>
</reference>
<dbReference type="GO" id="GO:0003924">
    <property type="term" value="F:GTPase activity"/>
    <property type="evidence" value="ECO:0007669"/>
    <property type="project" value="InterPro"/>
</dbReference>
<dbReference type="PANTHER" id="PTHR47978">
    <property type="match status" value="1"/>
</dbReference>
<dbReference type="EMBL" id="AB365929">
    <property type="protein sequence ID" value="BAJ21309.1"/>
    <property type="molecule type" value="mRNA"/>
</dbReference>
<dbReference type="SMART" id="SM00176">
    <property type="entry name" value="RAN"/>
    <property type="match status" value="1"/>
</dbReference>
<dbReference type="PROSITE" id="PS51417">
    <property type="entry name" value="ARF"/>
    <property type="match status" value="1"/>
</dbReference>
<feature type="region of interest" description="Disordered" evidence="2">
    <location>
        <begin position="193"/>
        <end position="226"/>
    </location>
</feature>
<dbReference type="SMART" id="SM00174">
    <property type="entry name" value="RHO"/>
    <property type="match status" value="1"/>
</dbReference>
<dbReference type="AlphaFoldDB" id="E1CB19"/>
<proteinExistence type="evidence at transcript level"/>
<dbReference type="GO" id="GO:0005525">
    <property type="term" value="F:GTP binding"/>
    <property type="evidence" value="ECO:0007669"/>
    <property type="project" value="InterPro"/>
</dbReference>
<gene>
    <name evidence="3" type="primary">RABX7</name>
</gene>
<dbReference type="SMART" id="SM00173">
    <property type="entry name" value="RAS"/>
    <property type="match status" value="1"/>
</dbReference>
<name>E1CB19_TETTH</name>
<dbReference type="NCBIfam" id="TIGR00231">
    <property type="entry name" value="small_GTP"/>
    <property type="match status" value="1"/>
</dbReference>
<dbReference type="PRINTS" id="PR00449">
    <property type="entry name" value="RASTRNSFRMNG"/>
</dbReference>
<accession>E1CB19</accession>
<dbReference type="SUPFAM" id="SSF52540">
    <property type="entry name" value="P-loop containing nucleoside triphosphate hydrolases"/>
    <property type="match status" value="1"/>
</dbReference>
<keyword evidence="1" id="KW-0547">Nucleotide-binding</keyword>
<dbReference type="InterPro" id="IPR005225">
    <property type="entry name" value="Small_GTP-bd"/>
</dbReference>
<dbReference type="InterPro" id="IPR027417">
    <property type="entry name" value="P-loop_NTPase"/>
</dbReference>
<dbReference type="PROSITE" id="PS51421">
    <property type="entry name" value="RAS"/>
    <property type="match status" value="1"/>
</dbReference>
<evidence type="ECO:0000256" key="2">
    <source>
        <dbReference type="SAM" id="MobiDB-lite"/>
    </source>
</evidence>
<dbReference type="SMART" id="SM00175">
    <property type="entry name" value="RAB"/>
    <property type="match status" value="1"/>
</dbReference>
<evidence type="ECO:0000256" key="1">
    <source>
        <dbReference type="ARBA" id="ARBA00022741"/>
    </source>
</evidence>
<sequence>MAALQKKQSINCKVLVLGKSGVGKSYILLQYTAPPQEIVQMPKLTTVGVDYKYGTEKIEDTEVKMSIWDTAGQEKYRPIIQTYFKNSKAAILVFDLTDKQSLQDVRYWLREVKLQCGKDVAKILVGNKCDLPHEQPDQALIQEYCEEFQMEYIESSALQKINIQEIFVKLAKKIYQQHKASIPQNQLKQNSLPANEAQNQNSTSSNKQISLKNSKPKQKKENDGCC</sequence>